<comment type="similarity">
    <text evidence="2">Belongs to the peptidase M14 family.</text>
</comment>
<keyword evidence="10" id="KW-1185">Reference proteome</keyword>
<dbReference type="Proteomes" id="UP000500938">
    <property type="component" value="Chromosome"/>
</dbReference>
<dbReference type="EMBL" id="CP053085">
    <property type="protein sequence ID" value="QJR36792.1"/>
    <property type="molecule type" value="Genomic_DNA"/>
</dbReference>
<comment type="cofactor">
    <cofactor evidence="1">
        <name>Zn(2+)</name>
        <dbReference type="ChEBI" id="CHEBI:29105"/>
    </cofactor>
</comment>
<dbReference type="AlphaFoldDB" id="A0A6M4IVE6"/>
<dbReference type="PANTHER" id="PTHR11705:SF143">
    <property type="entry name" value="SLL0236 PROTEIN"/>
    <property type="match status" value="1"/>
</dbReference>
<dbReference type="InterPro" id="IPR029062">
    <property type="entry name" value="Class_I_gatase-like"/>
</dbReference>
<evidence type="ECO:0000256" key="4">
    <source>
        <dbReference type="ARBA" id="ARBA00022801"/>
    </source>
</evidence>
<dbReference type="Pfam" id="PF00246">
    <property type="entry name" value="Peptidase_M14"/>
    <property type="match status" value="1"/>
</dbReference>
<evidence type="ECO:0000256" key="6">
    <source>
        <dbReference type="ARBA" id="ARBA00023049"/>
    </source>
</evidence>
<dbReference type="Gene3D" id="3.40.50.880">
    <property type="match status" value="1"/>
</dbReference>
<evidence type="ECO:0000256" key="1">
    <source>
        <dbReference type="ARBA" id="ARBA00001947"/>
    </source>
</evidence>
<gene>
    <name evidence="9" type="ORF">HKW67_15340</name>
</gene>
<keyword evidence="4" id="KW-0378">Hydrolase</keyword>
<dbReference type="GO" id="GO:0005615">
    <property type="term" value="C:extracellular space"/>
    <property type="evidence" value="ECO:0007669"/>
    <property type="project" value="TreeGrafter"/>
</dbReference>
<feature type="signal peptide" evidence="7">
    <location>
        <begin position="1"/>
        <end position="27"/>
    </location>
</feature>
<evidence type="ECO:0000313" key="10">
    <source>
        <dbReference type="Proteomes" id="UP000500938"/>
    </source>
</evidence>
<feature type="domain" description="Peptidase M14" evidence="8">
    <location>
        <begin position="57"/>
        <end position="358"/>
    </location>
</feature>
<name>A0A6M4IVE6_9BACT</name>
<evidence type="ECO:0000256" key="7">
    <source>
        <dbReference type="SAM" id="SignalP"/>
    </source>
</evidence>
<dbReference type="RefSeq" id="WP_171226224.1">
    <property type="nucleotide sequence ID" value="NZ_CP053085.1"/>
</dbReference>
<dbReference type="SMART" id="SM00631">
    <property type="entry name" value="Zn_pept"/>
    <property type="match status" value="1"/>
</dbReference>
<dbReference type="Gene3D" id="3.40.630.10">
    <property type="entry name" value="Zn peptidases"/>
    <property type="match status" value="1"/>
</dbReference>
<evidence type="ECO:0000256" key="5">
    <source>
        <dbReference type="ARBA" id="ARBA00022833"/>
    </source>
</evidence>
<keyword evidence="7" id="KW-0732">Signal</keyword>
<dbReference type="SUPFAM" id="SSF53187">
    <property type="entry name" value="Zn-dependent exopeptidases"/>
    <property type="match status" value="1"/>
</dbReference>
<organism evidence="9 10">
    <name type="scientific">Gemmatimonas groenlandica</name>
    <dbReference type="NCBI Taxonomy" id="2732249"/>
    <lineage>
        <taxon>Bacteria</taxon>
        <taxon>Pseudomonadati</taxon>
        <taxon>Gemmatimonadota</taxon>
        <taxon>Gemmatimonadia</taxon>
        <taxon>Gemmatimonadales</taxon>
        <taxon>Gemmatimonadaceae</taxon>
        <taxon>Gemmatimonas</taxon>
    </lineage>
</organism>
<evidence type="ECO:0000259" key="8">
    <source>
        <dbReference type="SMART" id="SM00631"/>
    </source>
</evidence>
<dbReference type="GO" id="GO:0006508">
    <property type="term" value="P:proteolysis"/>
    <property type="evidence" value="ECO:0007669"/>
    <property type="project" value="UniProtKB-KW"/>
</dbReference>
<protein>
    <recommendedName>
        <fullName evidence="8">Peptidase M14 domain-containing protein</fullName>
    </recommendedName>
</protein>
<keyword evidence="6" id="KW-0482">Metalloprotease</keyword>
<dbReference type="KEGG" id="ggr:HKW67_15340"/>
<dbReference type="SUPFAM" id="SSF52317">
    <property type="entry name" value="Class I glutamine amidotransferase-like"/>
    <property type="match status" value="1"/>
</dbReference>
<dbReference type="InterPro" id="IPR000834">
    <property type="entry name" value="Peptidase_M14"/>
</dbReference>
<dbReference type="PANTHER" id="PTHR11705">
    <property type="entry name" value="PROTEASE FAMILY M14 CARBOXYPEPTIDASE A,B"/>
    <property type="match status" value="1"/>
</dbReference>
<accession>A0A6M4IVE6</accession>
<evidence type="ECO:0000313" key="9">
    <source>
        <dbReference type="EMBL" id="QJR36792.1"/>
    </source>
</evidence>
<dbReference type="GO" id="GO:0008270">
    <property type="term" value="F:zinc ion binding"/>
    <property type="evidence" value="ECO:0007669"/>
    <property type="project" value="InterPro"/>
</dbReference>
<reference evidence="9 10" key="1">
    <citation type="submission" date="2020-05" db="EMBL/GenBank/DDBJ databases">
        <title>Complete genome sequence of Gemmatimonas greenlandica TET16.</title>
        <authorList>
            <person name="Zeng Y."/>
        </authorList>
    </citation>
    <scope>NUCLEOTIDE SEQUENCE [LARGE SCALE GENOMIC DNA]</scope>
    <source>
        <strain evidence="9 10">TET16</strain>
    </source>
</reference>
<keyword evidence="3" id="KW-0645">Protease</keyword>
<evidence type="ECO:0000256" key="2">
    <source>
        <dbReference type="ARBA" id="ARBA00005988"/>
    </source>
</evidence>
<keyword evidence="5" id="KW-0862">Zinc</keyword>
<evidence type="ECO:0000256" key="3">
    <source>
        <dbReference type="ARBA" id="ARBA00022670"/>
    </source>
</evidence>
<dbReference type="GO" id="GO:0004181">
    <property type="term" value="F:metallocarboxypeptidase activity"/>
    <property type="evidence" value="ECO:0007669"/>
    <property type="project" value="InterPro"/>
</dbReference>
<sequence>MSTSSFFRFALTAAALAGALAASPAQAQHAFADPGATFDPRVPTPALILGYDIGARFTPQRAMMRYIERIAAASKRVKVDTVARTFEGREMLIITISSEANMARLEEIQRDAKRIADPRGASAGDIDAAVKRIPSIVWLEHSVHGGEASGAEAGLALLYQLAAGTDADTKLALDSTVVLIDPNENPDGRERHTHDIERYGSSQGVASEPGALNNAGSWPGPRTSHYYFDLNRDWYAQSHPESKGRVSTYMKWWPHVAVDLHEQGSSSSFYFAPPREPDNQNNPKHLPKWFDIFAAAHGAAFDVHGWSYFRREGYDSFYPGYGEGWPMLTGAIGMLFESASSSGGAVMRNDGTLRTLKQAAFEHFTAEWATVKTSARRRTELVRDYAAARANAITVHAKGPLRAVMLVRDMQGRADSLVQKLRDNGIEVQRLTADVAVANANMYAGGTVPTMTAKAGSYVVDLAQPQGYLAKALLEPDAALDSAFIKFELELRRTGQRNRFYDMTAWSLPLAWRVDAYALSTVPGSLALVTDMPRAFVAPARSVYGYAFAPGSEASIRLLASLLTDSVRVWYAPYSFTSKTNKFPNGAFVIRAALNRADVHDVVMRRAAEAGAQLASIPSAGVDEGTDLGSNSVIPVQRPKVALLGGAPVNGTSMGFAWYAMDQRIGYASSIVDANFVAGGDMSAFNTLIVPSVQAGALDRALGDAGRARLADWVRNGGVLITLDAASAWVAQERVGLVRTRVKRDSTRADSTGGAPLPGSLPGVLARATVDTLSPLMAGILNKEMPVFVNSDRVYTIPKDLAAGDAVMRFAPAARVRISGYYWPEAAAKLGGSPYLWTERAGRGRVIMFAHDPVYRDQLRGTMPIFANAVLLGGSY</sequence>
<proteinExistence type="inferred from homology"/>
<feature type="chain" id="PRO_5026908031" description="Peptidase M14 domain-containing protein" evidence="7">
    <location>
        <begin position="28"/>
        <end position="876"/>
    </location>
</feature>